<comment type="caution">
    <text evidence="1">The sequence shown here is derived from an EMBL/GenBank/DDBJ whole genome shotgun (WGS) entry which is preliminary data.</text>
</comment>
<reference evidence="1 2" key="1">
    <citation type="submission" date="2019-03" db="EMBL/GenBank/DDBJ databases">
        <title>Genomic Encyclopedia of Type Strains, Phase IV (KMG-IV): sequencing the most valuable type-strain genomes for metagenomic binning, comparative biology and taxonomic classification.</title>
        <authorList>
            <person name="Goeker M."/>
        </authorList>
    </citation>
    <scope>NUCLEOTIDE SEQUENCE [LARGE SCALE GENOMIC DNA]</scope>
    <source>
        <strain evidence="1 2">DSM 28697</strain>
    </source>
</reference>
<protein>
    <submittedName>
        <fullName evidence="1">Uncharacterized protein</fullName>
    </submittedName>
</protein>
<evidence type="ECO:0000313" key="1">
    <source>
        <dbReference type="EMBL" id="TDQ40750.1"/>
    </source>
</evidence>
<dbReference type="AlphaFoldDB" id="A0A4R6U302"/>
<gene>
    <name evidence="1" type="ORF">EV213_10596</name>
</gene>
<accession>A0A4R6U302</accession>
<dbReference type="EMBL" id="SNYJ01000005">
    <property type="protein sequence ID" value="TDQ40750.1"/>
    <property type="molecule type" value="Genomic_DNA"/>
</dbReference>
<dbReference type="Proteomes" id="UP000295632">
    <property type="component" value="Unassembled WGS sequence"/>
</dbReference>
<sequence>MEKEQIGPCARCGRTVYCNGGIVEGTLLENRTLLCVTCTIEAKSEQNDSGS</sequence>
<evidence type="ECO:0000313" key="2">
    <source>
        <dbReference type="Proteomes" id="UP000295632"/>
    </source>
</evidence>
<organism evidence="1 2">
    <name type="scientific">Aureibacillus halotolerans</name>
    <dbReference type="NCBI Taxonomy" id="1508390"/>
    <lineage>
        <taxon>Bacteria</taxon>
        <taxon>Bacillati</taxon>
        <taxon>Bacillota</taxon>
        <taxon>Bacilli</taxon>
        <taxon>Bacillales</taxon>
        <taxon>Bacillaceae</taxon>
        <taxon>Aureibacillus</taxon>
    </lineage>
</organism>
<proteinExistence type="predicted"/>
<name>A0A4R6U302_9BACI</name>
<keyword evidence="2" id="KW-1185">Reference proteome</keyword>